<evidence type="ECO:0000256" key="1">
    <source>
        <dbReference type="SAM" id="MobiDB-lite"/>
    </source>
</evidence>
<feature type="compositionally biased region" description="Low complexity" evidence="1">
    <location>
        <begin position="7"/>
        <end position="31"/>
    </location>
</feature>
<gene>
    <name evidence="2" type="ORF">ACFFRH_10540</name>
</gene>
<dbReference type="Proteomes" id="UP001589610">
    <property type="component" value="Unassembled WGS sequence"/>
</dbReference>
<dbReference type="RefSeq" id="WP_344745340.1">
    <property type="nucleotide sequence ID" value="NZ_BAAAWW010000064.1"/>
</dbReference>
<comment type="caution">
    <text evidence="2">The sequence shown here is derived from an EMBL/GenBank/DDBJ whole genome shotgun (WGS) entry which is preliminary data.</text>
</comment>
<feature type="compositionally biased region" description="Gly residues" evidence="1">
    <location>
        <begin position="52"/>
        <end position="62"/>
    </location>
</feature>
<sequence>MTGPLVGTTKGTANGTANGTADSTAGDSADGTGDGAVRTPPEPGRTATGVPDGPGLGTGGRR</sequence>
<name>A0ABV5TCS3_9ACTN</name>
<accession>A0ABV5TCS3</accession>
<keyword evidence="3" id="KW-1185">Reference proteome</keyword>
<proteinExistence type="predicted"/>
<dbReference type="EMBL" id="JBHMBS010000004">
    <property type="protein sequence ID" value="MFB9675925.1"/>
    <property type="molecule type" value="Genomic_DNA"/>
</dbReference>
<reference evidence="2 3" key="1">
    <citation type="submission" date="2024-09" db="EMBL/GenBank/DDBJ databases">
        <authorList>
            <person name="Sun Q."/>
            <person name="Mori K."/>
        </authorList>
    </citation>
    <scope>NUCLEOTIDE SEQUENCE [LARGE SCALE GENOMIC DNA]</scope>
    <source>
        <strain evidence="2 3">JCM 3028</strain>
    </source>
</reference>
<evidence type="ECO:0000313" key="2">
    <source>
        <dbReference type="EMBL" id="MFB9675925.1"/>
    </source>
</evidence>
<feature type="region of interest" description="Disordered" evidence="1">
    <location>
        <begin position="1"/>
        <end position="62"/>
    </location>
</feature>
<protein>
    <submittedName>
        <fullName evidence="2">Uncharacterized protein</fullName>
    </submittedName>
</protein>
<organism evidence="2 3">
    <name type="scientific">Streptosporangium vulgare</name>
    <dbReference type="NCBI Taxonomy" id="46190"/>
    <lineage>
        <taxon>Bacteria</taxon>
        <taxon>Bacillati</taxon>
        <taxon>Actinomycetota</taxon>
        <taxon>Actinomycetes</taxon>
        <taxon>Streptosporangiales</taxon>
        <taxon>Streptosporangiaceae</taxon>
        <taxon>Streptosporangium</taxon>
    </lineage>
</organism>
<evidence type="ECO:0000313" key="3">
    <source>
        <dbReference type="Proteomes" id="UP001589610"/>
    </source>
</evidence>